<keyword evidence="2" id="KW-0472">Membrane</keyword>
<evidence type="ECO:0000313" key="3">
    <source>
        <dbReference type="EMBL" id="ACY96693.1"/>
    </source>
</evidence>
<dbReference type="HOGENOM" id="CLU_1694450_0_0_11"/>
<gene>
    <name evidence="3" type="ordered locus">Tcur_1108</name>
</gene>
<reference evidence="3 4" key="1">
    <citation type="journal article" date="2011" name="Stand. Genomic Sci.">
        <title>Complete genome sequence of Thermomonospora curvata type strain (B9).</title>
        <authorList>
            <person name="Chertkov O."/>
            <person name="Sikorski J."/>
            <person name="Nolan M."/>
            <person name="Lapidus A."/>
            <person name="Lucas S."/>
            <person name="Del Rio T.G."/>
            <person name="Tice H."/>
            <person name="Cheng J.F."/>
            <person name="Goodwin L."/>
            <person name="Pitluck S."/>
            <person name="Liolios K."/>
            <person name="Ivanova N."/>
            <person name="Mavromatis K."/>
            <person name="Mikhailova N."/>
            <person name="Ovchinnikova G."/>
            <person name="Pati A."/>
            <person name="Chen A."/>
            <person name="Palaniappan K."/>
            <person name="Djao O.D."/>
            <person name="Land M."/>
            <person name="Hauser L."/>
            <person name="Chang Y.J."/>
            <person name="Jeffries C.D."/>
            <person name="Brettin T."/>
            <person name="Han C."/>
            <person name="Detter J.C."/>
            <person name="Rohde M."/>
            <person name="Goker M."/>
            <person name="Woyke T."/>
            <person name="Bristow J."/>
            <person name="Eisen J.A."/>
            <person name="Markowitz V."/>
            <person name="Hugenholtz P."/>
            <person name="Klenk H.P."/>
            <person name="Kyrpides N.C."/>
        </authorList>
    </citation>
    <scope>NUCLEOTIDE SEQUENCE [LARGE SCALE GENOMIC DNA]</scope>
    <source>
        <strain evidence="4">ATCC 19995 / DSM 43183 / JCM 3096 / KCTC 9072 / NBRC 15933 / NCIMB 10081 / Henssen B9</strain>
    </source>
</reference>
<evidence type="ECO:0000256" key="2">
    <source>
        <dbReference type="SAM" id="Phobius"/>
    </source>
</evidence>
<evidence type="ECO:0008006" key="5">
    <source>
        <dbReference type="Google" id="ProtNLM"/>
    </source>
</evidence>
<organism evidence="3 4">
    <name type="scientific">Thermomonospora curvata (strain ATCC 19995 / DSM 43183 / JCM 3096 / KCTC 9072 / NBRC 15933 / NCIMB 10081 / Henssen B9)</name>
    <dbReference type="NCBI Taxonomy" id="471852"/>
    <lineage>
        <taxon>Bacteria</taxon>
        <taxon>Bacillati</taxon>
        <taxon>Actinomycetota</taxon>
        <taxon>Actinomycetes</taxon>
        <taxon>Streptosporangiales</taxon>
        <taxon>Thermomonosporaceae</taxon>
        <taxon>Thermomonospora</taxon>
    </lineage>
</organism>
<evidence type="ECO:0000256" key="1">
    <source>
        <dbReference type="SAM" id="MobiDB-lite"/>
    </source>
</evidence>
<keyword evidence="2" id="KW-1133">Transmembrane helix</keyword>
<feature type="transmembrane region" description="Helical" evidence="2">
    <location>
        <begin position="59"/>
        <end position="84"/>
    </location>
</feature>
<evidence type="ECO:0000313" key="4">
    <source>
        <dbReference type="Proteomes" id="UP000001918"/>
    </source>
</evidence>
<dbReference type="EMBL" id="CP001738">
    <property type="protein sequence ID" value="ACY96693.1"/>
    <property type="molecule type" value="Genomic_DNA"/>
</dbReference>
<dbReference type="Pfam" id="PF14110">
    <property type="entry name" value="DUF4282"/>
    <property type="match status" value="1"/>
</dbReference>
<dbReference type="STRING" id="471852.Tcur_1108"/>
<proteinExistence type="predicted"/>
<sequence length="139" mass="15356">MGTPYGPGQPGGWQPQQPYPQPAGYQPPAGPRYDNDKGFFGSLFDFSFDNFVAPKLIKFLYVLILVLTSVASVFWVVSGFAMMADGSSGAAVGGLFLIILSPVIWFFSVMVARVYLEMLIVMFKISEDLKDIRDSRTLQ</sequence>
<dbReference type="OrthoDB" id="3261033at2"/>
<feature type="region of interest" description="Disordered" evidence="1">
    <location>
        <begin position="1"/>
        <end position="27"/>
    </location>
</feature>
<dbReference type="RefSeq" id="WP_012851477.1">
    <property type="nucleotide sequence ID" value="NC_013510.1"/>
</dbReference>
<protein>
    <recommendedName>
        <fullName evidence="5">DUF4282 domain-containing protein</fullName>
    </recommendedName>
</protein>
<dbReference type="AlphaFoldDB" id="D1A8J8"/>
<keyword evidence="4" id="KW-1185">Reference proteome</keyword>
<feature type="transmembrane region" description="Helical" evidence="2">
    <location>
        <begin position="90"/>
        <end position="116"/>
    </location>
</feature>
<dbReference type="InterPro" id="IPR025557">
    <property type="entry name" value="DUF4282"/>
</dbReference>
<keyword evidence="2" id="KW-0812">Transmembrane</keyword>
<dbReference type="KEGG" id="tcu:Tcur_1108"/>
<name>D1A8J8_THECD</name>
<dbReference type="Proteomes" id="UP000001918">
    <property type="component" value="Chromosome"/>
</dbReference>
<accession>D1A8J8</accession>
<dbReference type="eggNOG" id="COG5164">
    <property type="taxonomic scope" value="Bacteria"/>
</dbReference>